<evidence type="ECO:0000256" key="5">
    <source>
        <dbReference type="ARBA" id="ARBA00022448"/>
    </source>
</evidence>
<evidence type="ECO:0000256" key="1">
    <source>
        <dbReference type="ARBA" id="ARBA00002053"/>
    </source>
</evidence>
<evidence type="ECO:0000313" key="10">
    <source>
        <dbReference type="Proteomes" id="UP000045706"/>
    </source>
</evidence>
<keyword evidence="6" id="KW-0732">Signal</keyword>
<dbReference type="GO" id="GO:0032934">
    <property type="term" value="F:sterol binding"/>
    <property type="evidence" value="ECO:0007669"/>
    <property type="project" value="InterPro"/>
</dbReference>
<evidence type="ECO:0000313" key="9">
    <source>
        <dbReference type="EMBL" id="CRK12681.1"/>
    </source>
</evidence>
<dbReference type="SMART" id="SM00737">
    <property type="entry name" value="ML"/>
    <property type="match status" value="1"/>
</dbReference>
<evidence type="ECO:0000256" key="6">
    <source>
        <dbReference type="ARBA" id="ARBA00022729"/>
    </source>
</evidence>
<dbReference type="Proteomes" id="UP000045706">
    <property type="component" value="Unassembled WGS sequence"/>
</dbReference>
<accession>A0A0G4KSL7</accession>
<dbReference type="InterPro" id="IPR039670">
    <property type="entry name" value="NPC2-like"/>
</dbReference>
<dbReference type="PANTHER" id="PTHR11306">
    <property type="entry name" value="NIEMANN PICK TYPE C2 PROTEIN NPC2-RELATED"/>
    <property type="match status" value="1"/>
</dbReference>
<reference evidence="10" key="1">
    <citation type="submission" date="2015-05" db="EMBL/GenBank/DDBJ databases">
        <authorList>
            <person name="Fogelqvist Johan"/>
        </authorList>
    </citation>
    <scope>NUCLEOTIDE SEQUENCE [LARGE SCALE GENOMIC DNA]</scope>
</reference>
<evidence type="ECO:0000256" key="3">
    <source>
        <dbReference type="ARBA" id="ARBA00011245"/>
    </source>
</evidence>
<dbReference type="AlphaFoldDB" id="A0A0G4KSL7"/>
<keyword evidence="7" id="KW-0445">Lipid transport</keyword>
<dbReference type="PANTHER" id="PTHR11306:SF0">
    <property type="entry name" value="PHOSPHATIDYLGLYCEROL_PHOSPHATIDYLINOSITOL TRANSFER PROTEIN"/>
    <property type="match status" value="1"/>
</dbReference>
<dbReference type="EMBL" id="CVQI01003335">
    <property type="protein sequence ID" value="CRK12681.1"/>
    <property type="molecule type" value="Genomic_DNA"/>
</dbReference>
<comment type="function">
    <text evidence="1">Catalyzes the intermembrane transfer of phosphatidylglycerol and phosphatidylinositol.</text>
</comment>
<sequence>ETYGLEIYAMRFTSAIVAVLSVGLVPASARTVLVERDQSIITGDDRKIPGDSPLELCDKDHGKDIVHIKKVDLSPNPPKAGEDLIITASGTVDEDIEEGAYVLLQVKYGLIRLISTKADFCEQVGEVDLECPIKKGDLALTKTVKLPAEIPPGKYTVFADLYTKDDEPITCLTASVAFSRGSLLGFEL</sequence>
<dbReference type="InterPro" id="IPR003172">
    <property type="entry name" value="ML_dom"/>
</dbReference>
<evidence type="ECO:0000256" key="7">
    <source>
        <dbReference type="ARBA" id="ARBA00023055"/>
    </source>
</evidence>
<dbReference type="SUPFAM" id="SSF81296">
    <property type="entry name" value="E set domains"/>
    <property type="match status" value="1"/>
</dbReference>
<dbReference type="GO" id="GO:0032366">
    <property type="term" value="P:intracellular sterol transport"/>
    <property type="evidence" value="ECO:0007669"/>
    <property type="project" value="InterPro"/>
</dbReference>
<evidence type="ECO:0000259" key="8">
    <source>
        <dbReference type="SMART" id="SM00737"/>
    </source>
</evidence>
<evidence type="ECO:0000256" key="2">
    <source>
        <dbReference type="ARBA" id="ARBA00006370"/>
    </source>
</evidence>
<keyword evidence="5" id="KW-0813">Transport</keyword>
<organism evidence="9 10">
    <name type="scientific">Verticillium longisporum</name>
    <name type="common">Verticillium dahliae var. longisporum</name>
    <dbReference type="NCBI Taxonomy" id="100787"/>
    <lineage>
        <taxon>Eukaryota</taxon>
        <taxon>Fungi</taxon>
        <taxon>Dikarya</taxon>
        <taxon>Ascomycota</taxon>
        <taxon>Pezizomycotina</taxon>
        <taxon>Sordariomycetes</taxon>
        <taxon>Hypocreomycetidae</taxon>
        <taxon>Glomerellales</taxon>
        <taxon>Plectosphaerellaceae</taxon>
        <taxon>Verticillium</taxon>
    </lineage>
</organism>
<feature type="non-terminal residue" evidence="9">
    <location>
        <position position="1"/>
    </location>
</feature>
<protein>
    <recommendedName>
        <fullName evidence="4">Phosphatidylglycerol/phosphatidylinositol transfer protein</fullName>
    </recommendedName>
</protein>
<feature type="domain" description="MD-2-related lipid-recognition" evidence="8">
    <location>
        <begin position="54"/>
        <end position="176"/>
    </location>
</feature>
<dbReference type="InterPro" id="IPR033917">
    <property type="entry name" value="ML_PG-PI_TP"/>
</dbReference>
<dbReference type="FunFam" id="2.60.40.770:FF:000004">
    <property type="entry name" value="Phosphatidylglycerol/phosphatidylinositol transfer protein"/>
    <property type="match status" value="1"/>
</dbReference>
<gene>
    <name evidence="9" type="ORF">BN1723_001928</name>
</gene>
<name>A0A0G4KSL7_VERLO</name>
<dbReference type="CDD" id="cd00917">
    <property type="entry name" value="PG-PI_TP"/>
    <property type="match status" value="1"/>
</dbReference>
<dbReference type="InterPro" id="IPR014756">
    <property type="entry name" value="Ig_E-set"/>
</dbReference>
<proteinExistence type="inferred from homology"/>
<comment type="similarity">
    <text evidence="2">Belongs to the NPC2 family.</text>
</comment>
<dbReference type="Gene3D" id="2.60.40.770">
    <property type="match status" value="1"/>
</dbReference>
<evidence type="ECO:0000256" key="4">
    <source>
        <dbReference type="ARBA" id="ARBA00016056"/>
    </source>
</evidence>
<comment type="subunit">
    <text evidence="3">Monomer.</text>
</comment>
<dbReference type="Pfam" id="PF02221">
    <property type="entry name" value="E1_DerP2_DerF2"/>
    <property type="match status" value="1"/>
</dbReference>